<dbReference type="Gene3D" id="3.80.30.20">
    <property type="entry name" value="tm_1862 like domain"/>
    <property type="match status" value="1"/>
</dbReference>
<feature type="domain" description="BRCT" evidence="6">
    <location>
        <begin position="142"/>
        <end position="207"/>
    </location>
</feature>
<accession>A0A841GTU7</accession>
<proteinExistence type="predicted"/>
<gene>
    <name evidence="8" type="ORF">HNP65_000363</name>
</gene>
<dbReference type="SUPFAM" id="SSF102114">
    <property type="entry name" value="Radical SAM enzymes"/>
    <property type="match status" value="1"/>
</dbReference>
<dbReference type="InterPro" id="IPR007197">
    <property type="entry name" value="rSAM"/>
</dbReference>
<evidence type="ECO:0000256" key="5">
    <source>
        <dbReference type="ARBA" id="ARBA00023014"/>
    </source>
</evidence>
<evidence type="ECO:0000256" key="1">
    <source>
        <dbReference type="ARBA" id="ARBA00001966"/>
    </source>
</evidence>
<dbReference type="InterPro" id="IPR023404">
    <property type="entry name" value="rSAM_horseshoe"/>
</dbReference>
<dbReference type="Proteomes" id="UP000555828">
    <property type="component" value="Unassembled WGS sequence"/>
</dbReference>
<keyword evidence="4" id="KW-0408">Iron</keyword>
<dbReference type="SMART" id="SM00729">
    <property type="entry name" value="Elp3"/>
    <property type="match status" value="1"/>
</dbReference>
<dbReference type="PROSITE" id="PS51918">
    <property type="entry name" value="RADICAL_SAM"/>
    <property type="match status" value="1"/>
</dbReference>
<reference evidence="8 9" key="1">
    <citation type="submission" date="2020-08" db="EMBL/GenBank/DDBJ databases">
        <title>Genomic Encyclopedia of Type Strains, Phase IV (KMG-IV): sequencing the most valuable type-strain genomes for metagenomic binning, comparative biology and taxonomic classification.</title>
        <authorList>
            <person name="Goeker M."/>
        </authorList>
    </citation>
    <scope>NUCLEOTIDE SEQUENCE [LARGE SCALE GENOMIC DNA]</scope>
    <source>
        <strain evidence="8 9">DSM 13481</strain>
    </source>
</reference>
<dbReference type="PANTHER" id="PTHR43409">
    <property type="entry name" value="ANAEROBIC MAGNESIUM-PROTOPORPHYRIN IX MONOMETHYL ESTER CYCLASE-RELATED"/>
    <property type="match status" value="1"/>
</dbReference>
<evidence type="ECO:0000259" key="6">
    <source>
        <dbReference type="PROSITE" id="PS50172"/>
    </source>
</evidence>
<dbReference type="InterPro" id="IPR001357">
    <property type="entry name" value="BRCT_dom"/>
</dbReference>
<evidence type="ECO:0000313" key="8">
    <source>
        <dbReference type="EMBL" id="MBB6061941.1"/>
    </source>
</evidence>
<dbReference type="SFLD" id="SFLDS00029">
    <property type="entry name" value="Radical_SAM"/>
    <property type="match status" value="1"/>
</dbReference>
<dbReference type="GO" id="GO:0051536">
    <property type="term" value="F:iron-sulfur cluster binding"/>
    <property type="evidence" value="ECO:0007669"/>
    <property type="project" value="UniProtKB-KW"/>
</dbReference>
<evidence type="ECO:0000256" key="2">
    <source>
        <dbReference type="ARBA" id="ARBA00022691"/>
    </source>
</evidence>
<keyword evidence="9" id="KW-1185">Reference proteome</keyword>
<comment type="caution">
    <text evidence="8">The sequence shown here is derived from an EMBL/GenBank/DDBJ whole genome shotgun (WGS) entry which is preliminary data.</text>
</comment>
<dbReference type="PANTHER" id="PTHR43409:SF15">
    <property type="entry name" value="PUTATIVE-RELATED"/>
    <property type="match status" value="1"/>
</dbReference>
<keyword evidence="2" id="KW-0949">S-adenosyl-L-methionine</keyword>
<dbReference type="PROSITE" id="PS50172">
    <property type="entry name" value="BRCT"/>
    <property type="match status" value="1"/>
</dbReference>
<dbReference type="EMBL" id="JACHEX010000001">
    <property type="protein sequence ID" value="MBB6061941.1"/>
    <property type="molecule type" value="Genomic_DNA"/>
</dbReference>
<feature type="domain" description="Radical SAM core" evidence="7">
    <location>
        <begin position="198"/>
        <end position="438"/>
    </location>
</feature>
<dbReference type="GO" id="GO:0003824">
    <property type="term" value="F:catalytic activity"/>
    <property type="evidence" value="ECO:0007669"/>
    <property type="project" value="InterPro"/>
</dbReference>
<dbReference type="GO" id="GO:0046872">
    <property type="term" value="F:metal ion binding"/>
    <property type="evidence" value="ECO:0007669"/>
    <property type="project" value="UniProtKB-KW"/>
</dbReference>
<dbReference type="InterPro" id="IPR006638">
    <property type="entry name" value="Elp3/MiaA/NifB-like_rSAM"/>
</dbReference>
<evidence type="ECO:0000259" key="7">
    <source>
        <dbReference type="PROSITE" id="PS51918"/>
    </source>
</evidence>
<dbReference type="Pfam" id="PF04055">
    <property type="entry name" value="Radical_SAM"/>
    <property type="match status" value="1"/>
</dbReference>
<evidence type="ECO:0000313" key="9">
    <source>
        <dbReference type="Proteomes" id="UP000555828"/>
    </source>
</evidence>
<keyword evidence="3" id="KW-0479">Metal-binding</keyword>
<protein>
    <submittedName>
        <fullName evidence="8">Radical SAM superfamily enzyme YgiQ (UPF0313 family)</fullName>
    </submittedName>
</protein>
<dbReference type="RefSeq" id="WP_184618683.1">
    <property type="nucleotide sequence ID" value="NZ_JACHEX010000001.1"/>
</dbReference>
<sequence>MKILLVNPWIEDFAAYDFWLKPIGLLYVASYLKKLGIEIHFIDLMNRHDKFLQKYTKVPKDKFYGTGKFPFVEIKKPDVLAFVPRKYKRYGAPEQYFYDKLKEVGNVDAIFVTSTLTYWYPGYWDTINFLRGYYGNKVPIFFGGFYVRNLPQHAKKTNAIIFPFSDLNRIPKMLEDLTSKSVKRINIDWFMELSPLYDLYENIGYLVFLTTLGCPFKCSYCIAHKLWNGIKFRDPERVVSDIERYVEKFKVKDVVFFDDAFLVNSNKHAKVILKKVLEKNFSRDIRFHLPNGIHARLIDEELAFLMKELNFKTIKLGYETSGELQLKTGGKVVDRDLVNAARILRNAGFTEEEISAYIMVNIPGQGVEDVINAMKICKSEGISFSINEFTPIVGTEDWLKLVNEGKLSGREDPVLLNNTVLPFWWKYGMDEQTVQNLKMLARKIKEGDCYD</sequence>
<dbReference type="InterPro" id="IPR058240">
    <property type="entry name" value="rSAM_sf"/>
</dbReference>
<comment type="cofactor">
    <cofactor evidence="1">
        <name>[4Fe-4S] cluster</name>
        <dbReference type="ChEBI" id="CHEBI:49883"/>
    </cofactor>
</comment>
<keyword evidence="5" id="KW-0411">Iron-sulfur</keyword>
<organism evidence="8 9">
    <name type="scientific">Thermosipho japonicus</name>
    <dbReference type="NCBI Taxonomy" id="90323"/>
    <lineage>
        <taxon>Bacteria</taxon>
        <taxon>Thermotogati</taxon>
        <taxon>Thermotogota</taxon>
        <taxon>Thermotogae</taxon>
        <taxon>Thermotogales</taxon>
        <taxon>Fervidobacteriaceae</taxon>
        <taxon>Thermosipho</taxon>
    </lineage>
</organism>
<dbReference type="GO" id="GO:0005829">
    <property type="term" value="C:cytosol"/>
    <property type="evidence" value="ECO:0007669"/>
    <property type="project" value="TreeGrafter"/>
</dbReference>
<dbReference type="SFLD" id="SFLDG01082">
    <property type="entry name" value="B12-binding_domain_containing"/>
    <property type="match status" value="1"/>
</dbReference>
<name>A0A841GTU7_9BACT</name>
<dbReference type="AlphaFoldDB" id="A0A841GTU7"/>
<evidence type="ECO:0000256" key="3">
    <source>
        <dbReference type="ARBA" id="ARBA00022723"/>
    </source>
</evidence>
<evidence type="ECO:0000256" key="4">
    <source>
        <dbReference type="ARBA" id="ARBA00023004"/>
    </source>
</evidence>
<dbReference type="InterPro" id="IPR051198">
    <property type="entry name" value="BchE-like"/>
</dbReference>